<gene>
    <name evidence="2" type="ORF">NIES2119_07035</name>
</gene>
<dbReference type="STRING" id="454136.NIES2119_07035"/>
<dbReference type="Proteomes" id="UP000185860">
    <property type="component" value="Unassembled WGS sequence"/>
</dbReference>
<dbReference type="OrthoDB" id="9797695at2"/>
<proteinExistence type="predicted"/>
<dbReference type="Pfam" id="PF00561">
    <property type="entry name" value="Abhydrolase_1"/>
    <property type="match status" value="1"/>
</dbReference>
<dbReference type="PANTHER" id="PTHR43689">
    <property type="entry name" value="HYDROLASE"/>
    <property type="match status" value="1"/>
</dbReference>
<accession>A0A1U7IQ54</accession>
<reference evidence="2 3" key="1">
    <citation type="submission" date="2016-11" db="EMBL/GenBank/DDBJ databases">
        <title>Draft Genome Sequences of Nine Cyanobacterial Strains from Diverse Habitats.</title>
        <authorList>
            <person name="Zhu T."/>
            <person name="Hou S."/>
            <person name="Lu X."/>
            <person name="Hess W.R."/>
        </authorList>
    </citation>
    <scope>NUCLEOTIDE SEQUENCE [LARGE SCALE GENOMIC DNA]</scope>
    <source>
        <strain evidence="2 3">IAM M-71</strain>
    </source>
</reference>
<feature type="domain" description="AB hydrolase-1" evidence="1">
    <location>
        <begin position="37"/>
        <end position="288"/>
    </location>
</feature>
<dbReference type="SUPFAM" id="SSF53474">
    <property type="entry name" value="alpha/beta-Hydrolases"/>
    <property type="match status" value="1"/>
</dbReference>
<sequence>MEDWWKTTFPKGREILKITDANGYPVSIAYGEKGQGKPLFLIHGIGGWSYNWRYNIETLAKHFRVICFDAKGCGFSDKPLYREKNDHQIIEFKRIISALCDRPAIIVAESLGGLISLAVAQDYPELISDLIVVNVPIFAETLPHWGMSLLSQIPLELLQAFDLGRITTLCAPLVKEILAIERRSVLFDPTKFTEKDAYWMSYPYIQFPGTLTKAAEDIQIAVKEIQLKQNFQPNLISKIHKKLAFVKCPTLILWGEQDSWFSYKHGEKLAKLLPYSQLKIIPNCCHDASSGCPDAVNTAVLQFLGVNNFSKFS</sequence>
<dbReference type="PRINTS" id="PR00111">
    <property type="entry name" value="ABHYDROLASE"/>
</dbReference>
<dbReference type="EMBL" id="MRCE01000005">
    <property type="protein sequence ID" value="OKH39477.1"/>
    <property type="molecule type" value="Genomic_DNA"/>
</dbReference>
<dbReference type="InterPro" id="IPR029058">
    <property type="entry name" value="AB_hydrolase_fold"/>
</dbReference>
<dbReference type="RefSeq" id="WP_073592733.1">
    <property type="nucleotide sequence ID" value="NZ_MRCE01000005.1"/>
</dbReference>
<organism evidence="2 3">
    <name type="scientific">[Phormidium ambiguum] IAM M-71</name>
    <dbReference type="NCBI Taxonomy" id="454136"/>
    <lineage>
        <taxon>Bacteria</taxon>
        <taxon>Bacillati</taxon>
        <taxon>Cyanobacteriota</taxon>
        <taxon>Cyanophyceae</taxon>
        <taxon>Oscillatoriophycideae</taxon>
        <taxon>Aerosakkonematales</taxon>
        <taxon>Aerosakkonemataceae</taxon>
        <taxon>Floridanema</taxon>
    </lineage>
</organism>
<keyword evidence="2" id="KW-0378">Hydrolase</keyword>
<dbReference type="GO" id="GO:0016787">
    <property type="term" value="F:hydrolase activity"/>
    <property type="evidence" value="ECO:0007669"/>
    <property type="project" value="UniProtKB-KW"/>
</dbReference>
<evidence type="ECO:0000313" key="3">
    <source>
        <dbReference type="Proteomes" id="UP000185860"/>
    </source>
</evidence>
<protein>
    <submittedName>
        <fullName evidence="2">Alpha/beta hydrolase</fullName>
    </submittedName>
</protein>
<comment type="caution">
    <text evidence="2">The sequence shown here is derived from an EMBL/GenBank/DDBJ whole genome shotgun (WGS) entry which is preliminary data.</text>
</comment>
<dbReference type="InterPro" id="IPR000073">
    <property type="entry name" value="AB_hydrolase_1"/>
</dbReference>
<dbReference type="AlphaFoldDB" id="A0A1U7IQ54"/>
<evidence type="ECO:0000313" key="2">
    <source>
        <dbReference type="EMBL" id="OKH39477.1"/>
    </source>
</evidence>
<evidence type="ECO:0000259" key="1">
    <source>
        <dbReference type="Pfam" id="PF00561"/>
    </source>
</evidence>
<dbReference type="Gene3D" id="3.40.50.1820">
    <property type="entry name" value="alpha/beta hydrolase"/>
    <property type="match status" value="1"/>
</dbReference>
<dbReference type="PANTHER" id="PTHR43689:SF8">
    <property type="entry name" value="ALPHA_BETA-HYDROLASES SUPERFAMILY PROTEIN"/>
    <property type="match status" value="1"/>
</dbReference>
<name>A0A1U7IQ54_9CYAN</name>